<dbReference type="GO" id="GO:0005524">
    <property type="term" value="F:ATP binding"/>
    <property type="evidence" value="ECO:0007669"/>
    <property type="project" value="UniProtKB-KW"/>
</dbReference>
<dbReference type="UniPathway" id="UPA00034">
    <property type="reaction ID" value="UER00015"/>
</dbReference>
<evidence type="ECO:0000256" key="14">
    <source>
        <dbReference type="RuleBase" id="RU003448"/>
    </source>
</evidence>
<dbReference type="InterPro" id="IPR002912">
    <property type="entry name" value="ACT_dom"/>
</dbReference>
<dbReference type="PANTHER" id="PTHR21499:SF3">
    <property type="entry name" value="ASPARTOKINASE"/>
    <property type="match status" value="1"/>
</dbReference>
<dbReference type="Gene3D" id="3.40.1160.10">
    <property type="entry name" value="Acetylglutamate kinase-like"/>
    <property type="match status" value="1"/>
</dbReference>
<evidence type="ECO:0000256" key="9">
    <source>
        <dbReference type="ARBA" id="ARBA00022840"/>
    </source>
</evidence>
<dbReference type="InterPro" id="IPR001048">
    <property type="entry name" value="Asp/Glu/Uridylate_kinase"/>
</dbReference>
<dbReference type="GO" id="GO:0004072">
    <property type="term" value="F:aspartate kinase activity"/>
    <property type="evidence" value="ECO:0007669"/>
    <property type="project" value="UniProtKB-EC"/>
</dbReference>
<dbReference type="InterPro" id="IPR054352">
    <property type="entry name" value="ACT_Aspartokinase"/>
</dbReference>
<dbReference type="FunFam" id="3.30.2130.10:FF:000002">
    <property type="entry name" value="Aspartokinase"/>
    <property type="match status" value="1"/>
</dbReference>
<feature type="binding site" evidence="13">
    <location>
        <position position="179"/>
    </location>
    <ligand>
        <name>ATP</name>
        <dbReference type="ChEBI" id="CHEBI:30616"/>
    </ligand>
</feature>
<dbReference type="UniPathway" id="UPA00051">
    <property type="reaction ID" value="UER00462"/>
</dbReference>
<dbReference type="UniPathway" id="UPA00050">
    <property type="reaction ID" value="UER00461"/>
</dbReference>
<dbReference type="CDD" id="cd04923">
    <property type="entry name" value="ACT_AK-LysC-DapG-like_2"/>
    <property type="match status" value="1"/>
</dbReference>
<name>A0A1F4TVV7_UNCSA</name>
<dbReference type="InterPro" id="IPR036393">
    <property type="entry name" value="AceGlu_kinase-like_sf"/>
</dbReference>
<feature type="binding site" evidence="13">
    <location>
        <position position="184"/>
    </location>
    <ligand>
        <name>ATP</name>
        <dbReference type="ChEBI" id="CHEBI:30616"/>
    </ligand>
</feature>
<accession>A0A1F4TVV7</accession>
<evidence type="ECO:0000313" key="17">
    <source>
        <dbReference type="EMBL" id="OGC36854.1"/>
    </source>
</evidence>
<comment type="catalytic activity">
    <reaction evidence="12 14">
        <text>L-aspartate + ATP = 4-phospho-L-aspartate + ADP</text>
        <dbReference type="Rhea" id="RHEA:23776"/>
        <dbReference type="ChEBI" id="CHEBI:29991"/>
        <dbReference type="ChEBI" id="CHEBI:30616"/>
        <dbReference type="ChEBI" id="CHEBI:57535"/>
        <dbReference type="ChEBI" id="CHEBI:456216"/>
        <dbReference type="EC" id="2.7.2.4"/>
    </reaction>
</comment>
<evidence type="ECO:0000256" key="6">
    <source>
        <dbReference type="ARBA" id="ARBA00022679"/>
    </source>
</evidence>
<dbReference type="NCBIfam" id="NF005155">
    <property type="entry name" value="PRK06635.1-4"/>
    <property type="match status" value="1"/>
</dbReference>
<comment type="pathway">
    <text evidence="2 15">Amino-acid biosynthesis; L-methionine biosynthesis via de novo pathway; L-homoserine from L-aspartate: step 1/3.</text>
</comment>
<evidence type="ECO:0000256" key="10">
    <source>
        <dbReference type="ARBA" id="ARBA00022915"/>
    </source>
</evidence>
<evidence type="ECO:0000256" key="5">
    <source>
        <dbReference type="ARBA" id="ARBA00022605"/>
    </source>
</evidence>
<dbReference type="STRING" id="1802583.A2311_02940"/>
<dbReference type="AlphaFoldDB" id="A0A1F4TVV7"/>
<evidence type="ECO:0000256" key="4">
    <source>
        <dbReference type="ARBA" id="ARBA00010122"/>
    </source>
</evidence>
<keyword evidence="7 13" id="KW-0547">Nucleotide-binding</keyword>
<evidence type="ECO:0000256" key="8">
    <source>
        <dbReference type="ARBA" id="ARBA00022777"/>
    </source>
</evidence>
<dbReference type="GO" id="GO:0009088">
    <property type="term" value="P:threonine biosynthetic process"/>
    <property type="evidence" value="ECO:0007669"/>
    <property type="project" value="UniProtKB-UniPathway"/>
</dbReference>
<dbReference type="PROSITE" id="PS51671">
    <property type="entry name" value="ACT"/>
    <property type="match status" value="2"/>
</dbReference>
<reference evidence="17 18" key="1">
    <citation type="journal article" date="2016" name="Nat. Commun.">
        <title>Thousands of microbial genomes shed light on interconnected biogeochemical processes in an aquifer system.</title>
        <authorList>
            <person name="Anantharaman K."/>
            <person name="Brown C.T."/>
            <person name="Hug L.A."/>
            <person name="Sharon I."/>
            <person name="Castelle C.J."/>
            <person name="Probst A.J."/>
            <person name="Thomas B.C."/>
            <person name="Singh A."/>
            <person name="Wilkins M.J."/>
            <person name="Karaoz U."/>
            <person name="Brodie E.L."/>
            <person name="Williams K.H."/>
            <person name="Hubbard S.S."/>
            <person name="Banfield J.F."/>
        </authorList>
    </citation>
    <scope>NUCLEOTIDE SEQUENCE [LARGE SCALE GENOMIC DNA]</scope>
</reference>
<evidence type="ECO:0000256" key="11">
    <source>
        <dbReference type="ARBA" id="ARBA00023154"/>
    </source>
</evidence>
<evidence type="ECO:0000313" key="18">
    <source>
        <dbReference type="Proteomes" id="UP000178951"/>
    </source>
</evidence>
<dbReference type="CDD" id="cd04913">
    <property type="entry name" value="ACT_AKii-LysC-BS-like_1"/>
    <property type="match status" value="1"/>
</dbReference>
<dbReference type="NCBIfam" id="NF005154">
    <property type="entry name" value="PRK06635.1-2"/>
    <property type="match status" value="1"/>
</dbReference>
<feature type="domain" description="ACT" evidence="16">
    <location>
        <begin position="360"/>
        <end position="422"/>
    </location>
</feature>
<dbReference type="EC" id="2.7.2.4" evidence="14"/>
<evidence type="ECO:0000256" key="3">
    <source>
        <dbReference type="ARBA" id="ARBA00005139"/>
    </source>
</evidence>
<dbReference type="GO" id="GO:0019877">
    <property type="term" value="P:diaminopimelate biosynthetic process"/>
    <property type="evidence" value="ECO:0007669"/>
    <property type="project" value="UniProtKB-KW"/>
</dbReference>
<dbReference type="GO" id="GO:0009089">
    <property type="term" value="P:lysine biosynthetic process via diaminopimelate"/>
    <property type="evidence" value="ECO:0007669"/>
    <property type="project" value="UniProtKB-UniPathway"/>
</dbReference>
<keyword evidence="6 14" id="KW-0808">Transferase</keyword>
<organism evidence="17 18">
    <name type="scientific">candidate division WOR-1 bacterium RIFOXYB2_FULL_48_7</name>
    <dbReference type="NCBI Taxonomy" id="1802583"/>
    <lineage>
        <taxon>Bacteria</taxon>
        <taxon>Bacillati</taxon>
        <taxon>Saganbacteria</taxon>
    </lineage>
</organism>
<dbReference type="SUPFAM" id="SSF53633">
    <property type="entry name" value="Carbamate kinase-like"/>
    <property type="match status" value="1"/>
</dbReference>
<evidence type="ECO:0000256" key="12">
    <source>
        <dbReference type="ARBA" id="ARBA00047872"/>
    </source>
</evidence>
<dbReference type="EMBL" id="MEUF01000004">
    <property type="protein sequence ID" value="OGC36854.1"/>
    <property type="molecule type" value="Genomic_DNA"/>
</dbReference>
<comment type="similarity">
    <text evidence="4 14">Belongs to the aspartokinase family.</text>
</comment>
<evidence type="ECO:0000256" key="1">
    <source>
        <dbReference type="ARBA" id="ARBA00004766"/>
    </source>
</evidence>
<dbReference type="PROSITE" id="PS00324">
    <property type="entry name" value="ASPARTOKINASE"/>
    <property type="match status" value="1"/>
</dbReference>
<dbReference type="SUPFAM" id="SSF55021">
    <property type="entry name" value="ACT-like"/>
    <property type="match status" value="2"/>
</dbReference>
<dbReference type="InterPro" id="IPR005260">
    <property type="entry name" value="Asp_kin_monofn"/>
</dbReference>
<feature type="domain" description="ACT" evidence="16">
    <location>
        <begin position="279"/>
        <end position="358"/>
    </location>
</feature>
<dbReference type="GO" id="GO:0009090">
    <property type="term" value="P:homoserine biosynthetic process"/>
    <property type="evidence" value="ECO:0007669"/>
    <property type="project" value="TreeGrafter"/>
</dbReference>
<comment type="pathway">
    <text evidence="3 15">Amino-acid biosynthesis; L-threonine biosynthesis; L-threonine from L-aspartate: step 1/5.</text>
</comment>
<proteinExistence type="inferred from homology"/>
<evidence type="ECO:0000256" key="13">
    <source>
        <dbReference type="PIRSR" id="PIRSR000726-1"/>
    </source>
</evidence>
<dbReference type="GO" id="GO:0005829">
    <property type="term" value="C:cytosol"/>
    <property type="evidence" value="ECO:0007669"/>
    <property type="project" value="TreeGrafter"/>
</dbReference>
<dbReference type="InterPro" id="IPR045865">
    <property type="entry name" value="ACT-like_dom_sf"/>
</dbReference>
<keyword evidence="9 13" id="KW-0067">ATP-binding</keyword>
<evidence type="ECO:0000259" key="16">
    <source>
        <dbReference type="PROSITE" id="PS51671"/>
    </source>
</evidence>
<comment type="caution">
    <text evidence="17">The sequence shown here is derived from an EMBL/GenBank/DDBJ whole genome shotgun (WGS) entry which is preliminary data.</text>
</comment>
<dbReference type="PIRSF" id="PIRSF000726">
    <property type="entry name" value="Asp_kin"/>
    <property type="match status" value="1"/>
</dbReference>
<dbReference type="Proteomes" id="UP000178951">
    <property type="component" value="Unassembled WGS sequence"/>
</dbReference>
<dbReference type="Pfam" id="PF01842">
    <property type="entry name" value="ACT"/>
    <property type="match status" value="1"/>
</dbReference>
<evidence type="ECO:0000256" key="15">
    <source>
        <dbReference type="RuleBase" id="RU004249"/>
    </source>
</evidence>
<dbReference type="InterPro" id="IPR041740">
    <property type="entry name" value="AKii-LysC-BS"/>
</dbReference>
<comment type="pathway">
    <text evidence="1 15">Amino-acid biosynthesis; L-lysine biosynthesis via DAP pathway; (S)-tetrahydrodipicolinate from L-aspartate: step 1/4.</text>
</comment>
<evidence type="ECO:0000256" key="7">
    <source>
        <dbReference type="ARBA" id="ARBA00022741"/>
    </source>
</evidence>
<dbReference type="Pfam" id="PF22468">
    <property type="entry name" value="ACT_9"/>
    <property type="match status" value="1"/>
</dbReference>
<dbReference type="Gene3D" id="3.30.2130.10">
    <property type="entry name" value="VC0802-like"/>
    <property type="match status" value="1"/>
</dbReference>
<protein>
    <recommendedName>
        <fullName evidence="14">Aspartokinase</fullName>
        <ecNumber evidence="14">2.7.2.4</ecNumber>
    </recommendedName>
</protein>
<feature type="binding site" evidence="13">
    <location>
        <position position="74"/>
    </location>
    <ligand>
        <name>substrate</name>
    </ligand>
</feature>
<dbReference type="NCBIfam" id="TIGR00656">
    <property type="entry name" value="asp_kin_monofn"/>
    <property type="match status" value="1"/>
</dbReference>
<keyword evidence="8 14" id="KW-0418">Kinase</keyword>
<evidence type="ECO:0000256" key="2">
    <source>
        <dbReference type="ARBA" id="ARBA00004986"/>
    </source>
</evidence>
<dbReference type="Pfam" id="PF00696">
    <property type="entry name" value="AA_kinase"/>
    <property type="match status" value="1"/>
</dbReference>
<dbReference type="FunFam" id="3.40.1160.10:FF:000002">
    <property type="entry name" value="Aspartokinase"/>
    <property type="match status" value="1"/>
</dbReference>
<gene>
    <name evidence="17" type="ORF">A2311_02940</name>
</gene>
<feature type="binding site" evidence="13">
    <location>
        <position position="47"/>
    </location>
    <ligand>
        <name>substrate</name>
    </ligand>
</feature>
<dbReference type="InterPro" id="IPR001341">
    <property type="entry name" value="Asp_kinase"/>
</dbReference>
<dbReference type="NCBIfam" id="TIGR00657">
    <property type="entry name" value="asp_kinases"/>
    <property type="match status" value="1"/>
</dbReference>
<keyword evidence="5 15" id="KW-0028">Amino-acid biosynthesis</keyword>
<feature type="binding site" evidence="13">
    <location>
        <begin position="7"/>
        <end position="10"/>
    </location>
    <ligand>
        <name>ATP</name>
        <dbReference type="ChEBI" id="CHEBI:30616"/>
    </ligand>
</feature>
<dbReference type="CDD" id="cd04261">
    <property type="entry name" value="AAK_AKii-LysC-BS"/>
    <property type="match status" value="1"/>
</dbReference>
<dbReference type="PANTHER" id="PTHR21499">
    <property type="entry name" value="ASPARTATE KINASE"/>
    <property type="match status" value="1"/>
</dbReference>
<sequence>MEIIVHKYGGTSVGTPEKIKSVAQRIKKVREAGFEVVVVVSAMGHTTDELIDLMQKVTDSPDPREYDMLVSTGEQVSAALLAMALQAMGCPAVSLTGGQAGVVTEDIYKKARIKEIKLDRLKKELKSGKVVVITGFQGVDSHGDIITIGRGGSDTSAVAIAAALKAQVCEIFTDVDGVYTTDPRIVPEARKLRYISYEEMLELASLGAQVLHPRSVECASIYNMVIHLRHAQKDIEGTYIMSPERILDSLDAARDKEGGKMEKKEAVRGIALDENIAKLGILNVPDRPGTAAKIFGTLAKEKINVDMIVQSIHSQGTQADLAFTVDRPELKKAVEIAERVAKELQAAGVVADSDVSKVSLVGIGMVSQPGTAAKMFETLSDAGINIQLITTSEIKISCVVKAEQGKKAVQMLHKAFGLEKVA</sequence>
<dbReference type="InterPro" id="IPR018042">
    <property type="entry name" value="Aspartate_kinase_CS"/>
</dbReference>
<keyword evidence="10" id="KW-0220">Diaminopimelate biosynthesis</keyword>
<keyword evidence="11" id="KW-0457">Lysine biosynthesis</keyword>
<feature type="binding site" evidence="13">
    <location>
        <begin position="173"/>
        <end position="174"/>
    </location>
    <ligand>
        <name>ATP</name>
        <dbReference type="ChEBI" id="CHEBI:30616"/>
    </ligand>
</feature>